<comment type="caution">
    <text evidence="1">The sequence shown here is derived from an EMBL/GenBank/DDBJ whole genome shotgun (WGS) entry which is preliminary data.</text>
</comment>
<protein>
    <submittedName>
        <fullName evidence="1">Uncharacterized protein</fullName>
    </submittedName>
</protein>
<dbReference type="EMBL" id="JAAIUW010000011">
    <property type="protein sequence ID" value="KAF7808713.1"/>
    <property type="molecule type" value="Genomic_DNA"/>
</dbReference>
<sequence length="45" mass="5078">MGRKVSLRRNKAVQDEISLSVPSITFTQRKEEDMEKGRVNGSTVV</sequence>
<gene>
    <name evidence="1" type="ORF">G2W53_035456</name>
</gene>
<dbReference type="AlphaFoldDB" id="A0A834W4X7"/>
<proteinExistence type="predicted"/>
<accession>A0A834W4X7</accession>
<keyword evidence="2" id="KW-1185">Reference proteome</keyword>
<evidence type="ECO:0000313" key="2">
    <source>
        <dbReference type="Proteomes" id="UP000634136"/>
    </source>
</evidence>
<reference evidence="1" key="1">
    <citation type="submission" date="2020-09" db="EMBL/GenBank/DDBJ databases">
        <title>Genome-Enabled Discovery of Anthraquinone Biosynthesis in Senna tora.</title>
        <authorList>
            <person name="Kang S.-H."/>
            <person name="Pandey R.P."/>
            <person name="Lee C.-M."/>
            <person name="Sim J.-S."/>
            <person name="Jeong J.-T."/>
            <person name="Choi B.-S."/>
            <person name="Jung M."/>
            <person name="Ginzburg D."/>
            <person name="Zhao K."/>
            <person name="Won S.Y."/>
            <person name="Oh T.-J."/>
            <person name="Yu Y."/>
            <person name="Kim N.-H."/>
            <person name="Lee O.R."/>
            <person name="Lee T.-H."/>
            <person name="Bashyal P."/>
            <person name="Kim T.-S."/>
            <person name="Lee W.-H."/>
            <person name="Kawkins C."/>
            <person name="Kim C.-K."/>
            <person name="Kim J.S."/>
            <person name="Ahn B.O."/>
            <person name="Rhee S.Y."/>
            <person name="Sohng J.K."/>
        </authorList>
    </citation>
    <scope>NUCLEOTIDE SEQUENCE</scope>
    <source>
        <tissue evidence="1">Leaf</tissue>
    </source>
</reference>
<evidence type="ECO:0000313" key="1">
    <source>
        <dbReference type="EMBL" id="KAF7808713.1"/>
    </source>
</evidence>
<dbReference type="Proteomes" id="UP000634136">
    <property type="component" value="Unassembled WGS sequence"/>
</dbReference>
<organism evidence="1 2">
    <name type="scientific">Senna tora</name>
    <dbReference type="NCBI Taxonomy" id="362788"/>
    <lineage>
        <taxon>Eukaryota</taxon>
        <taxon>Viridiplantae</taxon>
        <taxon>Streptophyta</taxon>
        <taxon>Embryophyta</taxon>
        <taxon>Tracheophyta</taxon>
        <taxon>Spermatophyta</taxon>
        <taxon>Magnoliopsida</taxon>
        <taxon>eudicotyledons</taxon>
        <taxon>Gunneridae</taxon>
        <taxon>Pentapetalae</taxon>
        <taxon>rosids</taxon>
        <taxon>fabids</taxon>
        <taxon>Fabales</taxon>
        <taxon>Fabaceae</taxon>
        <taxon>Caesalpinioideae</taxon>
        <taxon>Cassia clade</taxon>
        <taxon>Senna</taxon>
    </lineage>
</organism>
<name>A0A834W4X7_9FABA</name>